<dbReference type="RefSeq" id="WP_345555499.1">
    <property type="nucleotide sequence ID" value="NZ_BAABIK010000003.1"/>
</dbReference>
<sequence length="284" mass="31741">MPAPYSPSIRRRRLSAELRRLRAEAQLTLVEAAKEAGTGKSNLSKIEQAESKHVPAKTLDKLLDLYKVEDTQLRASLHELSRLAGERGWWSQYKDLVPEMLADFEAEACAFRTYQAQVIPGMLQTPEYADAIFRANKVRDDTEVAQRVAARMKRQEVLNRVDPPSYSAIVDEGALRRLVGSSAVMRGQLEHLTHLAIRHNVDIYVLPFGAGAHPATEGSFVTMDFPDARDSSIAYLETPVSSLYLEEEQQIRTCNDMFGSAQACSLTPAQSVTFMRGVLDELEE</sequence>
<keyword evidence="3" id="KW-1185">Reference proteome</keyword>
<dbReference type="SUPFAM" id="SSF47413">
    <property type="entry name" value="lambda repressor-like DNA-binding domains"/>
    <property type="match status" value="1"/>
</dbReference>
<dbReference type="CDD" id="cd00093">
    <property type="entry name" value="HTH_XRE"/>
    <property type="match status" value="1"/>
</dbReference>
<dbReference type="InterPro" id="IPR010982">
    <property type="entry name" value="Lambda_DNA-bd_dom_sf"/>
</dbReference>
<evidence type="ECO:0000259" key="1">
    <source>
        <dbReference type="PROSITE" id="PS50943"/>
    </source>
</evidence>
<dbReference type="Gene3D" id="1.10.260.40">
    <property type="entry name" value="lambda repressor-like DNA-binding domains"/>
    <property type="match status" value="1"/>
</dbReference>
<dbReference type="InterPro" id="IPR043917">
    <property type="entry name" value="DUF5753"/>
</dbReference>
<dbReference type="Proteomes" id="UP001499993">
    <property type="component" value="Unassembled WGS sequence"/>
</dbReference>
<accession>A0ABP9G751</accession>
<dbReference type="EMBL" id="BAABIK010000003">
    <property type="protein sequence ID" value="GAA4930553.1"/>
    <property type="molecule type" value="Genomic_DNA"/>
</dbReference>
<dbReference type="PROSITE" id="PS50943">
    <property type="entry name" value="HTH_CROC1"/>
    <property type="match status" value="1"/>
</dbReference>
<name>A0ABP9G751_9ACTN</name>
<dbReference type="SMART" id="SM00530">
    <property type="entry name" value="HTH_XRE"/>
    <property type="match status" value="1"/>
</dbReference>
<dbReference type="InterPro" id="IPR001387">
    <property type="entry name" value="Cro/C1-type_HTH"/>
</dbReference>
<proteinExistence type="predicted"/>
<evidence type="ECO:0000313" key="2">
    <source>
        <dbReference type="EMBL" id="GAA4930553.1"/>
    </source>
</evidence>
<comment type="caution">
    <text evidence="2">The sequence shown here is derived from an EMBL/GenBank/DDBJ whole genome shotgun (WGS) entry which is preliminary data.</text>
</comment>
<dbReference type="Pfam" id="PF13560">
    <property type="entry name" value="HTH_31"/>
    <property type="match status" value="1"/>
</dbReference>
<organism evidence="2 3">
    <name type="scientific">Streptomonospora halophila</name>
    <dbReference type="NCBI Taxonomy" id="427369"/>
    <lineage>
        <taxon>Bacteria</taxon>
        <taxon>Bacillati</taxon>
        <taxon>Actinomycetota</taxon>
        <taxon>Actinomycetes</taxon>
        <taxon>Streptosporangiales</taxon>
        <taxon>Nocardiopsidaceae</taxon>
        <taxon>Streptomonospora</taxon>
    </lineage>
</organism>
<protein>
    <submittedName>
        <fullName evidence="2">Helix-turn-helix transcriptional regulator</fullName>
    </submittedName>
</protein>
<gene>
    <name evidence="2" type="ORF">GCM10023224_07840</name>
</gene>
<evidence type="ECO:0000313" key="3">
    <source>
        <dbReference type="Proteomes" id="UP001499993"/>
    </source>
</evidence>
<feature type="domain" description="HTH cro/C1-type" evidence="1">
    <location>
        <begin position="18"/>
        <end position="73"/>
    </location>
</feature>
<reference evidence="3" key="1">
    <citation type="journal article" date="2019" name="Int. J. Syst. Evol. Microbiol.">
        <title>The Global Catalogue of Microorganisms (GCM) 10K type strain sequencing project: providing services to taxonomists for standard genome sequencing and annotation.</title>
        <authorList>
            <consortium name="The Broad Institute Genomics Platform"/>
            <consortium name="The Broad Institute Genome Sequencing Center for Infectious Disease"/>
            <person name="Wu L."/>
            <person name="Ma J."/>
        </authorList>
    </citation>
    <scope>NUCLEOTIDE SEQUENCE [LARGE SCALE GENOMIC DNA]</scope>
    <source>
        <strain evidence="3">JCM 18123</strain>
    </source>
</reference>
<dbReference type="Pfam" id="PF19054">
    <property type="entry name" value="DUF5753"/>
    <property type="match status" value="1"/>
</dbReference>